<dbReference type="PANTHER" id="PTHR48111:SF73">
    <property type="entry name" value="ALKALINE PHOSPHATASE SYNTHESIS TRANSCRIPTIONAL REGULATORY PROTEIN PHOP"/>
    <property type="match status" value="1"/>
</dbReference>
<proteinExistence type="predicted"/>
<organism evidence="12 13">
    <name type="scientific">Romboutsia lituseburensis DSM 797</name>
    <dbReference type="NCBI Taxonomy" id="1121325"/>
    <lineage>
        <taxon>Bacteria</taxon>
        <taxon>Bacillati</taxon>
        <taxon>Bacillota</taxon>
        <taxon>Clostridia</taxon>
        <taxon>Peptostreptococcales</taxon>
        <taxon>Peptostreptococcaceae</taxon>
        <taxon>Romboutsia</taxon>
    </lineage>
</organism>
<keyword evidence="4" id="KW-0805">Transcription regulation</keyword>
<comment type="function">
    <text evidence="7">May play the central regulatory role in sporulation. It may be an element of the effector pathway responsible for the activation of sporulation genes in response to nutritional stress. Spo0A may act in concert with spo0H (a sigma factor) to control the expression of some genes that are critical to the sporulation process.</text>
</comment>
<dbReference type="Gene3D" id="6.10.250.690">
    <property type="match status" value="1"/>
</dbReference>
<evidence type="ECO:0000256" key="6">
    <source>
        <dbReference type="ARBA" id="ARBA00023163"/>
    </source>
</evidence>
<keyword evidence="2 8" id="KW-0597">Phosphoprotein</keyword>
<dbReference type="InterPro" id="IPR011006">
    <property type="entry name" value="CheY-like_superfamily"/>
</dbReference>
<keyword evidence="5 9" id="KW-0238">DNA-binding</keyword>
<reference evidence="12 13" key="1">
    <citation type="submission" date="2016-10" db="EMBL/GenBank/DDBJ databases">
        <authorList>
            <person name="de Groot N.N."/>
        </authorList>
    </citation>
    <scope>NUCLEOTIDE SEQUENCE [LARGE SCALE GENOMIC DNA]</scope>
    <source>
        <strain evidence="12 13">DSM 797</strain>
    </source>
</reference>
<dbReference type="RefSeq" id="WP_092722145.1">
    <property type="nucleotide sequence ID" value="NZ_FNGW01000001.1"/>
</dbReference>
<dbReference type="Pfam" id="PF00072">
    <property type="entry name" value="Response_reg"/>
    <property type="match status" value="1"/>
</dbReference>
<evidence type="ECO:0000256" key="5">
    <source>
        <dbReference type="ARBA" id="ARBA00023125"/>
    </source>
</evidence>
<dbReference type="SUPFAM" id="SSF52172">
    <property type="entry name" value="CheY-like"/>
    <property type="match status" value="1"/>
</dbReference>
<dbReference type="GO" id="GO:0000156">
    <property type="term" value="F:phosphorelay response regulator activity"/>
    <property type="evidence" value="ECO:0007669"/>
    <property type="project" value="TreeGrafter"/>
</dbReference>
<feature type="DNA-binding region" description="OmpR/PhoB-type" evidence="9">
    <location>
        <begin position="118"/>
        <end position="212"/>
    </location>
</feature>
<name>A0A1G9IM36_9FIRM</name>
<dbReference type="FunFam" id="3.40.50.2300:FF:000001">
    <property type="entry name" value="DNA-binding response regulator PhoB"/>
    <property type="match status" value="1"/>
</dbReference>
<dbReference type="InterPro" id="IPR001789">
    <property type="entry name" value="Sig_transdc_resp-reg_receiver"/>
</dbReference>
<keyword evidence="6" id="KW-0804">Transcription</keyword>
<evidence type="ECO:0000256" key="9">
    <source>
        <dbReference type="PROSITE-ProRule" id="PRU01091"/>
    </source>
</evidence>
<evidence type="ECO:0000256" key="2">
    <source>
        <dbReference type="ARBA" id="ARBA00022553"/>
    </source>
</evidence>
<evidence type="ECO:0000313" key="13">
    <source>
        <dbReference type="Proteomes" id="UP000199068"/>
    </source>
</evidence>
<dbReference type="EMBL" id="FNGW01000001">
    <property type="protein sequence ID" value="SDL25944.1"/>
    <property type="molecule type" value="Genomic_DNA"/>
</dbReference>
<dbReference type="InterPro" id="IPR039420">
    <property type="entry name" value="WalR-like"/>
</dbReference>
<sequence length="215" mass="24759">MNILIADDELSMLKILQAYFKKEGYNVLTAKDGQEALDLFYTNKIDLAILDWMMPKIDGINVCKEIKKKSNTKVLMLTAKSQTEDEIDALSCGADDYVRKPFDPRVLIIRAKKLIGEDEILKIKDLKIDFKTNKVYKDEVELNLTKKELELIKCFVDNKGIILSREKLLNLVWGIDYFGDDRTVDTHIRRLRAKIGEEMIITHRGIGYSLEGIND</sequence>
<accession>A0A1G9IM36</accession>
<evidence type="ECO:0000256" key="7">
    <source>
        <dbReference type="ARBA" id="ARBA00024867"/>
    </source>
</evidence>
<protein>
    <recommendedName>
        <fullName evidence="1">Stage 0 sporulation protein A homolog</fullName>
    </recommendedName>
</protein>
<dbReference type="SMART" id="SM00862">
    <property type="entry name" value="Trans_reg_C"/>
    <property type="match status" value="1"/>
</dbReference>
<dbReference type="GO" id="GO:0005829">
    <property type="term" value="C:cytosol"/>
    <property type="evidence" value="ECO:0007669"/>
    <property type="project" value="TreeGrafter"/>
</dbReference>
<dbReference type="AlphaFoldDB" id="A0A1G9IM36"/>
<dbReference type="CDD" id="cd17574">
    <property type="entry name" value="REC_OmpR"/>
    <property type="match status" value="1"/>
</dbReference>
<dbReference type="GO" id="GO:0000976">
    <property type="term" value="F:transcription cis-regulatory region binding"/>
    <property type="evidence" value="ECO:0007669"/>
    <property type="project" value="TreeGrafter"/>
</dbReference>
<dbReference type="PANTHER" id="PTHR48111">
    <property type="entry name" value="REGULATOR OF RPOS"/>
    <property type="match status" value="1"/>
</dbReference>
<feature type="domain" description="OmpR/PhoB-type" evidence="11">
    <location>
        <begin position="118"/>
        <end position="212"/>
    </location>
</feature>
<keyword evidence="3" id="KW-0902">Two-component regulatory system</keyword>
<dbReference type="InterPro" id="IPR036388">
    <property type="entry name" value="WH-like_DNA-bd_sf"/>
</dbReference>
<dbReference type="Pfam" id="PF00486">
    <property type="entry name" value="Trans_reg_C"/>
    <property type="match status" value="1"/>
</dbReference>
<dbReference type="PROSITE" id="PS51755">
    <property type="entry name" value="OMPR_PHOB"/>
    <property type="match status" value="1"/>
</dbReference>
<dbReference type="InterPro" id="IPR001867">
    <property type="entry name" value="OmpR/PhoB-type_DNA-bd"/>
</dbReference>
<dbReference type="GO" id="GO:0032993">
    <property type="term" value="C:protein-DNA complex"/>
    <property type="evidence" value="ECO:0007669"/>
    <property type="project" value="TreeGrafter"/>
</dbReference>
<evidence type="ECO:0000256" key="8">
    <source>
        <dbReference type="PROSITE-ProRule" id="PRU00169"/>
    </source>
</evidence>
<evidence type="ECO:0000256" key="1">
    <source>
        <dbReference type="ARBA" id="ARBA00018672"/>
    </source>
</evidence>
<feature type="domain" description="Response regulatory" evidence="10">
    <location>
        <begin position="2"/>
        <end position="115"/>
    </location>
</feature>
<dbReference type="Gene3D" id="1.10.10.10">
    <property type="entry name" value="Winged helix-like DNA-binding domain superfamily/Winged helix DNA-binding domain"/>
    <property type="match status" value="1"/>
</dbReference>
<dbReference type="Gene3D" id="3.40.50.2300">
    <property type="match status" value="1"/>
</dbReference>
<evidence type="ECO:0000256" key="3">
    <source>
        <dbReference type="ARBA" id="ARBA00023012"/>
    </source>
</evidence>
<dbReference type="STRING" id="1121325.SAMN04515677_101295"/>
<evidence type="ECO:0000313" key="12">
    <source>
        <dbReference type="EMBL" id="SDL25944.1"/>
    </source>
</evidence>
<keyword evidence="13" id="KW-1185">Reference proteome</keyword>
<dbReference type="SMART" id="SM00448">
    <property type="entry name" value="REC"/>
    <property type="match status" value="1"/>
</dbReference>
<gene>
    <name evidence="12" type="ORF">SAMN04515677_101295</name>
</gene>
<dbReference type="PROSITE" id="PS50110">
    <property type="entry name" value="RESPONSE_REGULATORY"/>
    <property type="match status" value="1"/>
</dbReference>
<dbReference type="GO" id="GO:0006355">
    <property type="term" value="P:regulation of DNA-templated transcription"/>
    <property type="evidence" value="ECO:0007669"/>
    <property type="project" value="InterPro"/>
</dbReference>
<dbReference type="CDD" id="cd00383">
    <property type="entry name" value="trans_reg_C"/>
    <property type="match status" value="1"/>
</dbReference>
<evidence type="ECO:0000259" key="11">
    <source>
        <dbReference type="PROSITE" id="PS51755"/>
    </source>
</evidence>
<feature type="modified residue" description="4-aspartylphosphate" evidence="8">
    <location>
        <position position="51"/>
    </location>
</feature>
<evidence type="ECO:0000259" key="10">
    <source>
        <dbReference type="PROSITE" id="PS50110"/>
    </source>
</evidence>
<evidence type="ECO:0000256" key="4">
    <source>
        <dbReference type="ARBA" id="ARBA00023015"/>
    </source>
</evidence>
<dbReference type="Proteomes" id="UP000199068">
    <property type="component" value="Unassembled WGS sequence"/>
</dbReference>